<comment type="caution">
    <text evidence="12">The sequence shown here is derived from an EMBL/GenBank/DDBJ whole genome shotgun (WGS) entry which is preliminary data.</text>
</comment>
<evidence type="ECO:0000313" key="12">
    <source>
        <dbReference type="EMBL" id="GAA2877056.1"/>
    </source>
</evidence>
<dbReference type="NCBIfam" id="NF001453">
    <property type="entry name" value="PRK00312.1"/>
    <property type="match status" value="1"/>
</dbReference>
<evidence type="ECO:0000256" key="5">
    <source>
        <dbReference type="ARBA" id="ARBA00022490"/>
    </source>
</evidence>
<dbReference type="Proteomes" id="UP001500831">
    <property type="component" value="Unassembled WGS sequence"/>
</dbReference>
<evidence type="ECO:0000256" key="9">
    <source>
        <dbReference type="ARBA" id="ARBA00030757"/>
    </source>
</evidence>
<dbReference type="RefSeq" id="WP_344973169.1">
    <property type="nucleotide sequence ID" value="NZ_BAAAVI010000025.1"/>
</dbReference>
<dbReference type="Gene3D" id="3.40.50.150">
    <property type="entry name" value="Vaccinia Virus protein VP39"/>
    <property type="match status" value="1"/>
</dbReference>
<evidence type="ECO:0000256" key="6">
    <source>
        <dbReference type="ARBA" id="ARBA00022603"/>
    </source>
</evidence>
<keyword evidence="8" id="KW-0949">S-adenosyl-L-methionine</keyword>
<evidence type="ECO:0000256" key="1">
    <source>
        <dbReference type="ARBA" id="ARBA00004496"/>
    </source>
</evidence>
<evidence type="ECO:0000256" key="3">
    <source>
        <dbReference type="ARBA" id="ARBA00011890"/>
    </source>
</evidence>
<proteinExistence type="inferred from homology"/>
<evidence type="ECO:0000256" key="10">
    <source>
        <dbReference type="ARBA" id="ARBA00031323"/>
    </source>
</evidence>
<reference evidence="12 13" key="1">
    <citation type="journal article" date="2019" name="Int. J. Syst. Evol. Microbiol.">
        <title>The Global Catalogue of Microorganisms (GCM) 10K type strain sequencing project: providing services to taxonomists for standard genome sequencing and annotation.</title>
        <authorList>
            <consortium name="The Broad Institute Genomics Platform"/>
            <consortium name="The Broad Institute Genome Sequencing Center for Infectious Disease"/>
            <person name="Wu L."/>
            <person name="Ma J."/>
        </authorList>
    </citation>
    <scope>NUCLEOTIDE SEQUENCE [LARGE SCALE GENOMIC DNA]</scope>
    <source>
        <strain evidence="12 13">JCM 6242</strain>
    </source>
</reference>
<evidence type="ECO:0000256" key="7">
    <source>
        <dbReference type="ARBA" id="ARBA00022679"/>
    </source>
</evidence>
<keyword evidence="6" id="KW-0489">Methyltransferase</keyword>
<keyword evidence="7" id="KW-0808">Transferase</keyword>
<dbReference type="Pfam" id="PF01135">
    <property type="entry name" value="PCMT"/>
    <property type="match status" value="1"/>
</dbReference>
<evidence type="ECO:0000256" key="8">
    <source>
        <dbReference type="ARBA" id="ARBA00022691"/>
    </source>
</evidence>
<dbReference type="InterPro" id="IPR029063">
    <property type="entry name" value="SAM-dependent_MTases_sf"/>
</dbReference>
<dbReference type="PANTHER" id="PTHR11579:SF0">
    <property type="entry name" value="PROTEIN-L-ISOASPARTATE(D-ASPARTATE) O-METHYLTRANSFERASE"/>
    <property type="match status" value="1"/>
</dbReference>
<dbReference type="CDD" id="cd02440">
    <property type="entry name" value="AdoMet_MTases"/>
    <property type="match status" value="1"/>
</dbReference>
<dbReference type="SUPFAM" id="SSF53335">
    <property type="entry name" value="S-adenosyl-L-methionine-dependent methyltransferases"/>
    <property type="match status" value="1"/>
</dbReference>
<evidence type="ECO:0000256" key="2">
    <source>
        <dbReference type="ARBA" id="ARBA00005369"/>
    </source>
</evidence>
<name>A0ABN3W088_9ACTN</name>
<protein>
    <recommendedName>
        <fullName evidence="4">Protein-L-isoaspartate O-methyltransferase</fullName>
        <ecNumber evidence="3">2.1.1.77</ecNumber>
    </recommendedName>
    <alternativeName>
        <fullName evidence="11">L-isoaspartyl protein carboxyl methyltransferase</fullName>
    </alternativeName>
    <alternativeName>
        <fullName evidence="9">Protein L-isoaspartyl methyltransferase</fullName>
    </alternativeName>
    <alternativeName>
        <fullName evidence="10">Protein-beta-aspartate methyltransferase</fullName>
    </alternativeName>
</protein>
<dbReference type="PANTHER" id="PTHR11579">
    <property type="entry name" value="PROTEIN-L-ISOASPARTATE O-METHYLTRANSFERASE"/>
    <property type="match status" value="1"/>
</dbReference>
<gene>
    <name evidence="12" type="ORF">GCM10010517_38410</name>
</gene>
<comment type="similarity">
    <text evidence="2">Belongs to the methyltransferase superfamily. L-isoaspartyl/D-aspartyl protein methyltransferase family.</text>
</comment>
<dbReference type="EC" id="2.1.1.77" evidence="3"/>
<dbReference type="InterPro" id="IPR000682">
    <property type="entry name" value="PCMT"/>
</dbReference>
<keyword evidence="13" id="KW-1185">Reference proteome</keyword>
<accession>A0ABN3W088</accession>
<evidence type="ECO:0000256" key="11">
    <source>
        <dbReference type="ARBA" id="ARBA00031350"/>
    </source>
</evidence>
<dbReference type="EMBL" id="BAAAVI010000025">
    <property type="protein sequence ID" value="GAA2877056.1"/>
    <property type="molecule type" value="Genomic_DNA"/>
</dbReference>
<organism evidence="12 13">
    <name type="scientific">Streptosporangium fragile</name>
    <dbReference type="NCBI Taxonomy" id="46186"/>
    <lineage>
        <taxon>Bacteria</taxon>
        <taxon>Bacillati</taxon>
        <taxon>Actinomycetota</taxon>
        <taxon>Actinomycetes</taxon>
        <taxon>Streptosporangiales</taxon>
        <taxon>Streptosporangiaceae</taxon>
        <taxon>Streptosporangium</taxon>
    </lineage>
</organism>
<evidence type="ECO:0000256" key="4">
    <source>
        <dbReference type="ARBA" id="ARBA00013346"/>
    </source>
</evidence>
<keyword evidence="5" id="KW-0963">Cytoplasm</keyword>
<comment type="subcellular location">
    <subcellularLocation>
        <location evidence="1">Cytoplasm</location>
    </subcellularLocation>
</comment>
<sequence>MTGPEELVRAVRAAGVRDERLLRAVLAIPRAGFVPAGHAADAYDDTPIPIGHGQVTTQPSLSARMIEGLGLAGHEHVLEIGTGLGFQTALLARLAADVVSVELRPDLARRARRNLARQGVRNAELLVGDGSCGAPDHAPYDAVVVSAAFPEVPPPLVGQLRPGGRLVQPIGTGGQEEVVLFERTATGLERREVLTLARFVRLHGRYGFGPLGS</sequence>
<evidence type="ECO:0000313" key="13">
    <source>
        <dbReference type="Proteomes" id="UP001500831"/>
    </source>
</evidence>